<name>A0ABV7W8U3_9BURK</name>
<keyword evidence="2" id="KW-0808">Transferase</keyword>
<comment type="caution">
    <text evidence="2">The sequence shown here is derived from an EMBL/GenBank/DDBJ whole genome shotgun (WGS) entry which is preliminary data.</text>
</comment>
<proteinExistence type="predicted"/>
<dbReference type="EMBL" id="JBHRXX010000009">
    <property type="protein sequence ID" value="MFC3686210.1"/>
    <property type="molecule type" value="Genomic_DNA"/>
</dbReference>
<dbReference type="Gene3D" id="3.90.550.10">
    <property type="entry name" value="Spore Coat Polysaccharide Biosynthesis Protein SpsA, Chain A"/>
    <property type="match status" value="1"/>
</dbReference>
<protein>
    <submittedName>
        <fullName evidence="2">Glycosyltransferase</fullName>
        <ecNumber evidence="2">2.4.-.-</ecNumber>
    </submittedName>
</protein>
<dbReference type="Proteomes" id="UP001595729">
    <property type="component" value="Unassembled WGS sequence"/>
</dbReference>
<reference evidence="3" key="1">
    <citation type="journal article" date="2019" name="Int. J. Syst. Evol. Microbiol.">
        <title>The Global Catalogue of Microorganisms (GCM) 10K type strain sequencing project: providing services to taxonomists for standard genome sequencing and annotation.</title>
        <authorList>
            <consortium name="The Broad Institute Genomics Platform"/>
            <consortium name="The Broad Institute Genome Sequencing Center for Infectious Disease"/>
            <person name="Wu L."/>
            <person name="Ma J."/>
        </authorList>
    </citation>
    <scope>NUCLEOTIDE SEQUENCE [LARGE SCALE GENOMIC DNA]</scope>
    <source>
        <strain evidence="3">KCTC 42501</strain>
    </source>
</reference>
<dbReference type="SUPFAM" id="SSF53448">
    <property type="entry name" value="Nucleotide-diphospho-sugar transferases"/>
    <property type="match status" value="1"/>
</dbReference>
<dbReference type="InterPro" id="IPR001173">
    <property type="entry name" value="Glyco_trans_2-like"/>
</dbReference>
<accession>A0ABV7W8U3</accession>
<dbReference type="RefSeq" id="WP_382178658.1">
    <property type="nucleotide sequence ID" value="NZ_JBHRXX010000009.1"/>
</dbReference>
<evidence type="ECO:0000259" key="1">
    <source>
        <dbReference type="Pfam" id="PF00535"/>
    </source>
</evidence>
<dbReference type="Pfam" id="PF00535">
    <property type="entry name" value="Glycos_transf_2"/>
    <property type="match status" value="1"/>
</dbReference>
<organism evidence="2 3">
    <name type="scientific">Hydrogenophaga luteola</name>
    <dbReference type="NCBI Taxonomy" id="1591122"/>
    <lineage>
        <taxon>Bacteria</taxon>
        <taxon>Pseudomonadati</taxon>
        <taxon>Pseudomonadota</taxon>
        <taxon>Betaproteobacteria</taxon>
        <taxon>Burkholderiales</taxon>
        <taxon>Comamonadaceae</taxon>
        <taxon>Hydrogenophaga</taxon>
    </lineage>
</organism>
<gene>
    <name evidence="2" type="ORF">ACFOPI_21650</name>
</gene>
<feature type="domain" description="Glycosyltransferase 2-like" evidence="1">
    <location>
        <begin position="10"/>
        <end position="129"/>
    </location>
</feature>
<evidence type="ECO:0000313" key="3">
    <source>
        <dbReference type="Proteomes" id="UP001595729"/>
    </source>
</evidence>
<evidence type="ECO:0000313" key="2">
    <source>
        <dbReference type="EMBL" id="MFC3686210.1"/>
    </source>
</evidence>
<dbReference type="InterPro" id="IPR029044">
    <property type="entry name" value="Nucleotide-diphossugar_trans"/>
</dbReference>
<keyword evidence="2" id="KW-0328">Glycosyltransferase</keyword>
<dbReference type="EC" id="2.4.-.-" evidence="2"/>
<sequence length="345" mass="37929">MGNKIIRVDIGVFAHNEADGIVRTLQGLMRQEVAGLDVRVLVLANGCKDDTAELARTFARSETNSPLGVSVDVAELEQGGKSRTWNRYVHELSRPDADVLVFMDADIDIPESDSLLRLVKGLTSNPALHAFNSHPIKDIVFRPENLGLLDKAIAMGSETLNDWKTAICGSLYAMPSARARLLHMPVGLAVEDGFLRAMILTDAMTADEDFSKIDGGDVFHVFASERSILALIKHQTRIVIGSAINHAAFTALRAVPLPQRRAALAAAAGQDNWLAEVIRSQLPKWPYGWIPLHYLTKRIGFIAQQPRKLLHPRQMFVLVLGFGFDLVVYINAQIKMAKGVGAGHW</sequence>
<keyword evidence="3" id="KW-1185">Reference proteome</keyword>
<dbReference type="GO" id="GO:0016757">
    <property type="term" value="F:glycosyltransferase activity"/>
    <property type="evidence" value="ECO:0007669"/>
    <property type="project" value="UniProtKB-KW"/>
</dbReference>